<dbReference type="Pfam" id="PF00459">
    <property type="entry name" value="Inositol_P"/>
    <property type="match status" value="1"/>
</dbReference>
<accession>A0ABT5XH18</accession>
<evidence type="ECO:0000256" key="2">
    <source>
        <dbReference type="ARBA" id="ARBA00013093"/>
    </source>
</evidence>
<comment type="similarity">
    <text evidence="6">Belongs to the inositol monophosphatase superfamily. FBPase class 4 family.</text>
</comment>
<protein>
    <recommendedName>
        <fullName evidence="2">fructose-bisphosphatase</fullName>
        <ecNumber evidence="2">3.1.3.11</ecNumber>
    </recommendedName>
</protein>
<dbReference type="NCBIfam" id="NF009321">
    <property type="entry name" value="PRK12676.1"/>
    <property type="match status" value="1"/>
</dbReference>
<dbReference type="Proteomes" id="UP001215956">
    <property type="component" value="Unassembled WGS sequence"/>
</dbReference>
<dbReference type="RefSeq" id="WP_316969719.1">
    <property type="nucleotide sequence ID" value="NZ_JARFPL010000040.1"/>
</dbReference>
<evidence type="ECO:0000256" key="3">
    <source>
        <dbReference type="ARBA" id="ARBA00022723"/>
    </source>
</evidence>
<keyword evidence="3" id="KW-0479">Metal-binding</keyword>
<dbReference type="Gene3D" id="3.40.190.80">
    <property type="match status" value="1"/>
</dbReference>
<dbReference type="Gene3D" id="3.30.540.10">
    <property type="entry name" value="Fructose-1,6-Bisphosphatase, subunit A, domain 1"/>
    <property type="match status" value="1"/>
</dbReference>
<keyword evidence="7" id="KW-0378">Hydrolase</keyword>
<keyword evidence="5" id="KW-0119">Carbohydrate metabolism</keyword>
<keyword evidence="4" id="KW-0460">Magnesium</keyword>
<sequence length="279" mass="29602">MNERVEMGLSAEGLRLKDICDSAAEAVFESIKGMVGDPAGGRVMHMGADGTPTKEIDGLAEEAVLGTLERSGVGFAILSEELGRKEIGKNPSYFLHLDPLDGTFNAIAGIPFYSVSIYISGPTSGFGYVCDLAHSVRFYAERGRGAWTEIGGERRGLSVSAAPALHNYSVSAYTLRPHTGRIVPLGDAVRRIRTLGSTSLELCLVAAGKLDGFVDLRGGLRLVDVAAGSIIVEEAGGVVTDGRGERIAFNGDMWQKAEFIATNGLFHREILDLLGGGDR</sequence>
<dbReference type="PANTHER" id="PTHR20854:SF4">
    <property type="entry name" value="INOSITOL-1-MONOPHOSPHATASE-RELATED"/>
    <property type="match status" value="1"/>
</dbReference>
<reference evidence="7 8" key="1">
    <citation type="submission" date="2023-03" db="EMBL/GenBank/DDBJ databases">
        <title>Whole genome sequencing of Methanotrichaceae archaeon M04Ac.</title>
        <authorList>
            <person name="Khomyakova M.A."/>
            <person name="Merkel A.Y."/>
            <person name="Slobodkin A.I."/>
        </authorList>
    </citation>
    <scope>NUCLEOTIDE SEQUENCE [LARGE SCALE GENOMIC DNA]</scope>
    <source>
        <strain evidence="7 8">M04Ac</strain>
    </source>
</reference>
<dbReference type="InterPro" id="IPR000760">
    <property type="entry name" value="Inositol_monophosphatase-like"/>
</dbReference>
<gene>
    <name evidence="7" type="ORF">P0O24_10555</name>
</gene>
<dbReference type="InterPro" id="IPR020550">
    <property type="entry name" value="Inositol_monophosphatase_CS"/>
</dbReference>
<evidence type="ECO:0000313" key="8">
    <source>
        <dbReference type="Proteomes" id="UP001215956"/>
    </source>
</evidence>
<evidence type="ECO:0000256" key="6">
    <source>
        <dbReference type="ARBA" id="ARBA00038103"/>
    </source>
</evidence>
<dbReference type="GO" id="GO:0052834">
    <property type="term" value="F:inositol monophosphate phosphatase activity"/>
    <property type="evidence" value="ECO:0007669"/>
    <property type="project" value="UniProtKB-EC"/>
</dbReference>
<dbReference type="EC" id="3.1.3.11" evidence="2"/>
<evidence type="ECO:0000313" key="7">
    <source>
        <dbReference type="EMBL" id="MDF0594020.1"/>
    </source>
</evidence>
<dbReference type="SUPFAM" id="SSF56655">
    <property type="entry name" value="Carbohydrate phosphatase"/>
    <property type="match status" value="1"/>
</dbReference>
<evidence type="ECO:0000256" key="4">
    <source>
        <dbReference type="ARBA" id="ARBA00022842"/>
    </source>
</evidence>
<dbReference type="GO" id="GO:0042132">
    <property type="term" value="F:fructose 1,6-bisphosphate 1-phosphatase activity"/>
    <property type="evidence" value="ECO:0007669"/>
    <property type="project" value="UniProtKB-EC"/>
</dbReference>
<keyword evidence="8" id="KW-1185">Reference proteome</keyword>
<organism evidence="7 8">
    <name type="scientific">Candidatus Methanocrinis alkalitolerans</name>
    <dbReference type="NCBI Taxonomy" id="3033395"/>
    <lineage>
        <taxon>Archaea</taxon>
        <taxon>Methanobacteriati</taxon>
        <taxon>Methanobacteriota</taxon>
        <taxon>Stenosarchaea group</taxon>
        <taxon>Methanomicrobia</taxon>
        <taxon>Methanotrichales</taxon>
        <taxon>Methanotrichaceae</taxon>
        <taxon>Methanocrinis</taxon>
    </lineage>
</organism>
<dbReference type="EMBL" id="JARFPL010000040">
    <property type="protein sequence ID" value="MDF0594020.1"/>
    <property type="molecule type" value="Genomic_DNA"/>
</dbReference>
<dbReference type="PRINTS" id="PR00377">
    <property type="entry name" value="IMPHPHTASES"/>
</dbReference>
<evidence type="ECO:0000256" key="1">
    <source>
        <dbReference type="ARBA" id="ARBA00001273"/>
    </source>
</evidence>
<comment type="caution">
    <text evidence="7">The sequence shown here is derived from an EMBL/GenBank/DDBJ whole genome shotgun (WGS) entry which is preliminary data.</text>
</comment>
<name>A0ABT5XH18_9EURY</name>
<comment type="catalytic activity">
    <reaction evidence="1">
        <text>beta-D-fructose 1,6-bisphosphate + H2O = beta-D-fructose 6-phosphate + phosphate</text>
        <dbReference type="Rhea" id="RHEA:11064"/>
        <dbReference type="ChEBI" id="CHEBI:15377"/>
        <dbReference type="ChEBI" id="CHEBI:32966"/>
        <dbReference type="ChEBI" id="CHEBI:43474"/>
        <dbReference type="ChEBI" id="CHEBI:57634"/>
        <dbReference type="EC" id="3.1.3.11"/>
    </reaction>
</comment>
<proteinExistence type="inferred from homology"/>
<evidence type="ECO:0000256" key="5">
    <source>
        <dbReference type="ARBA" id="ARBA00023277"/>
    </source>
</evidence>
<dbReference type="PANTHER" id="PTHR20854">
    <property type="entry name" value="INOSITOL MONOPHOSPHATASE"/>
    <property type="match status" value="1"/>
</dbReference>
<dbReference type="PROSITE" id="PS00630">
    <property type="entry name" value="IMP_2"/>
    <property type="match status" value="1"/>
</dbReference>